<reference evidence="3 4" key="1">
    <citation type="submission" date="2016-10" db="EMBL/GenBank/DDBJ databases">
        <authorList>
            <person name="de Groot N.N."/>
        </authorList>
    </citation>
    <scope>NUCLEOTIDE SEQUENCE [LARGE SCALE GENOMIC DNA]</scope>
    <source>
        <strain evidence="3 4">CGMCC 1.7659</strain>
    </source>
</reference>
<evidence type="ECO:0000313" key="4">
    <source>
        <dbReference type="Proteomes" id="UP000198575"/>
    </source>
</evidence>
<dbReference type="Proteomes" id="UP000198575">
    <property type="component" value="Unassembled WGS sequence"/>
</dbReference>
<dbReference type="OrthoDB" id="5294247at2"/>
<protein>
    <submittedName>
        <fullName evidence="3">Protein CcmA, bactofilin family</fullName>
    </submittedName>
</protein>
<name>A0A1I4Y3E1_9GAMM</name>
<dbReference type="EMBL" id="FOVF01000014">
    <property type="protein sequence ID" value="SFN32040.1"/>
    <property type="molecule type" value="Genomic_DNA"/>
</dbReference>
<evidence type="ECO:0000313" key="3">
    <source>
        <dbReference type="EMBL" id="SFN32040.1"/>
    </source>
</evidence>
<gene>
    <name evidence="3" type="ORF">SAMN05216289_11431</name>
</gene>
<feature type="region of interest" description="Disordered" evidence="2">
    <location>
        <begin position="121"/>
        <end position="154"/>
    </location>
</feature>
<dbReference type="PANTHER" id="PTHR35024:SF4">
    <property type="entry name" value="POLYMER-FORMING CYTOSKELETAL PROTEIN"/>
    <property type="match status" value="1"/>
</dbReference>
<evidence type="ECO:0000256" key="2">
    <source>
        <dbReference type="SAM" id="MobiDB-lite"/>
    </source>
</evidence>
<evidence type="ECO:0000256" key="1">
    <source>
        <dbReference type="ARBA" id="ARBA00044755"/>
    </source>
</evidence>
<dbReference type="InterPro" id="IPR007607">
    <property type="entry name" value="BacA/B"/>
</dbReference>
<dbReference type="STRING" id="578942.SAMN05216289_11431"/>
<keyword evidence="4" id="KW-1185">Reference proteome</keyword>
<organism evidence="3 4">
    <name type="scientific">Dokdonella immobilis</name>
    <dbReference type="NCBI Taxonomy" id="578942"/>
    <lineage>
        <taxon>Bacteria</taxon>
        <taxon>Pseudomonadati</taxon>
        <taxon>Pseudomonadota</taxon>
        <taxon>Gammaproteobacteria</taxon>
        <taxon>Lysobacterales</taxon>
        <taxon>Rhodanobacteraceae</taxon>
        <taxon>Dokdonella</taxon>
    </lineage>
</organism>
<comment type="similarity">
    <text evidence="1">Belongs to the bactofilin family.</text>
</comment>
<dbReference type="AlphaFoldDB" id="A0A1I4Y3E1"/>
<accession>A0A1I4Y3E1</accession>
<dbReference type="PANTHER" id="PTHR35024">
    <property type="entry name" value="HYPOTHETICAL CYTOSOLIC PROTEIN"/>
    <property type="match status" value="1"/>
</dbReference>
<proteinExistence type="inferred from homology"/>
<sequence>MFGSDKRGNRSMAAITTLVAEGTTIRGDIEFSGGLHMDGSVEGSISAQGDKAVLTLSEKGRVHGEIRAPNAVINGQVKGDIIVSERLELAANARIDGNVYYKVLEMAAGAQLNGKMIYQAEPQRQLSGPKAAETDETDPPATGKDSRVKSTQAA</sequence>
<dbReference type="Pfam" id="PF04519">
    <property type="entry name" value="Bactofilin"/>
    <property type="match status" value="1"/>
</dbReference>